<keyword evidence="2" id="KW-1185">Reference proteome</keyword>
<accession>A0ABU1NE61</accession>
<protein>
    <submittedName>
        <fullName evidence="1">Uncharacterized protein</fullName>
    </submittedName>
</protein>
<comment type="caution">
    <text evidence="1">The sequence shown here is derived from an EMBL/GenBank/DDBJ whole genome shotgun (WGS) entry which is preliminary data.</text>
</comment>
<evidence type="ECO:0000313" key="1">
    <source>
        <dbReference type="EMBL" id="MDR6536738.1"/>
    </source>
</evidence>
<organism evidence="1 2">
    <name type="scientific">Variovorax soli</name>
    <dbReference type="NCBI Taxonomy" id="376815"/>
    <lineage>
        <taxon>Bacteria</taxon>
        <taxon>Pseudomonadati</taxon>
        <taxon>Pseudomonadota</taxon>
        <taxon>Betaproteobacteria</taxon>
        <taxon>Burkholderiales</taxon>
        <taxon>Comamonadaceae</taxon>
        <taxon>Variovorax</taxon>
    </lineage>
</organism>
<dbReference type="Proteomes" id="UP001184230">
    <property type="component" value="Unassembled WGS sequence"/>
</dbReference>
<name>A0ABU1NE61_9BURK</name>
<evidence type="ECO:0000313" key="2">
    <source>
        <dbReference type="Proteomes" id="UP001184230"/>
    </source>
</evidence>
<reference evidence="1 2" key="1">
    <citation type="submission" date="2023-07" db="EMBL/GenBank/DDBJ databases">
        <title>Sorghum-associated microbial communities from plants grown in Nebraska, USA.</title>
        <authorList>
            <person name="Schachtman D."/>
        </authorList>
    </citation>
    <scope>NUCLEOTIDE SEQUENCE [LARGE SCALE GENOMIC DNA]</scope>
    <source>
        <strain evidence="1 2">DS1781</strain>
    </source>
</reference>
<proteinExistence type="predicted"/>
<sequence>MFQGAALAGLHPISEGFYQLDQQICESQRFLLSQFDWVIELRSGLQANRAIWIQPDIKVSASHLVNFWG</sequence>
<gene>
    <name evidence="1" type="ORF">J2739_002511</name>
</gene>
<dbReference type="EMBL" id="JAVDRF010000004">
    <property type="protein sequence ID" value="MDR6536738.1"/>
    <property type="molecule type" value="Genomic_DNA"/>
</dbReference>